<protein>
    <recommendedName>
        <fullName evidence="1">2-hydroxychromene-2-carboxylate isomerase</fullName>
        <ecNumber evidence="1">5.99.1.4</ecNumber>
    </recommendedName>
</protein>
<dbReference type="PANTHER" id="PTHR42943">
    <property type="entry name" value="GLUTATHIONE S-TRANSFERASE KAPPA"/>
    <property type="match status" value="1"/>
</dbReference>
<comment type="catalytic activity">
    <reaction evidence="1">
        <text>2-hydroxychromene-2-carboxylate = (3E)-4-(2-hydroxyphenyl)-2-oxobut-3-enoate</text>
        <dbReference type="Rhea" id="RHEA:27401"/>
        <dbReference type="ChEBI" id="CHEBI:59350"/>
        <dbReference type="ChEBI" id="CHEBI:59353"/>
        <dbReference type="EC" id="5.99.1.4"/>
    </reaction>
</comment>
<name>A0A2P4ES84_9GAMM</name>
<dbReference type="GO" id="GO:0016491">
    <property type="term" value="F:oxidoreductase activity"/>
    <property type="evidence" value="ECO:0007669"/>
    <property type="project" value="InterPro"/>
</dbReference>
<dbReference type="GO" id="GO:0018845">
    <property type="term" value="F:2-hydroxychromene-2-carboxylate isomerase activity"/>
    <property type="evidence" value="ECO:0007669"/>
    <property type="project" value="UniProtKB-UniRule"/>
</dbReference>
<evidence type="ECO:0000256" key="1">
    <source>
        <dbReference type="PIRNR" id="PIRNR006386"/>
    </source>
</evidence>
<dbReference type="Proteomes" id="UP000243451">
    <property type="component" value="Unassembled WGS sequence"/>
</dbReference>
<dbReference type="PANTHER" id="PTHR42943:SF2">
    <property type="entry name" value="GLUTATHIONE S-TRANSFERASE KAPPA 1"/>
    <property type="match status" value="1"/>
</dbReference>
<gene>
    <name evidence="4" type="ORF">C1949_15175</name>
</gene>
<dbReference type="InterPro" id="IPR001853">
    <property type="entry name" value="DSBA-like_thioredoxin_dom"/>
</dbReference>
<evidence type="ECO:0000256" key="2">
    <source>
        <dbReference type="PIRSR" id="PIRSR006386-1"/>
    </source>
</evidence>
<evidence type="ECO:0000313" key="5">
    <source>
        <dbReference type="Proteomes" id="UP000243451"/>
    </source>
</evidence>
<comment type="similarity">
    <text evidence="1">Belongs to the GST superfamily. NadH family.</text>
</comment>
<keyword evidence="1" id="KW-0413">Isomerase</keyword>
<comment type="caution">
    <text evidence="4">The sequence shown here is derived from an EMBL/GenBank/DDBJ whole genome shotgun (WGS) entry which is preliminary data.</text>
</comment>
<accession>A0A2P4ES84</accession>
<dbReference type="RefSeq" id="WP_104739315.1">
    <property type="nucleotide sequence ID" value="NZ_BMHR01000015.1"/>
</dbReference>
<feature type="active site" description="Nucleophile" evidence="2">
    <location>
        <position position="12"/>
    </location>
</feature>
<dbReference type="AlphaFoldDB" id="A0A2P4ES84"/>
<dbReference type="InterPro" id="IPR036249">
    <property type="entry name" value="Thioredoxin-like_sf"/>
</dbReference>
<dbReference type="PIRSF" id="PIRSF006386">
    <property type="entry name" value="HCCAis_GSTk"/>
    <property type="match status" value="1"/>
</dbReference>
<dbReference type="Pfam" id="PF01323">
    <property type="entry name" value="DSBA"/>
    <property type="match status" value="1"/>
</dbReference>
<dbReference type="InterPro" id="IPR014440">
    <property type="entry name" value="HCCAis_GSTk"/>
</dbReference>
<evidence type="ECO:0000313" key="4">
    <source>
        <dbReference type="EMBL" id="POB01855.1"/>
    </source>
</evidence>
<dbReference type="SUPFAM" id="SSF52833">
    <property type="entry name" value="Thioredoxin-like"/>
    <property type="match status" value="1"/>
</dbReference>
<feature type="domain" description="DSBA-like thioredoxin" evidence="3">
    <location>
        <begin position="4"/>
        <end position="205"/>
    </location>
</feature>
<organism evidence="4 5">
    <name type="scientific">Halopseudomonas oceani</name>
    <dbReference type="NCBI Taxonomy" id="1708783"/>
    <lineage>
        <taxon>Bacteria</taxon>
        <taxon>Pseudomonadati</taxon>
        <taxon>Pseudomonadota</taxon>
        <taxon>Gammaproteobacteria</taxon>
        <taxon>Pseudomonadales</taxon>
        <taxon>Pseudomonadaceae</taxon>
        <taxon>Halopseudomonas</taxon>
    </lineage>
</organism>
<proteinExistence type="inferred from homology"/>
<dbReference type="InterPro" id="IPR051924">
    <property type="entry name" value="GST_Kappa/NadH"/>
</dbReference>
<evidence type="ECO:0000259" key="3">
    <source>
        <dbReference type="Pfam" id="PF01323"/>
    </source>
</evidence>
<reference evidence="4 5" key="1">
    <citation type="submission" date="2018-01" db="EMBL/GenBank/DDBJ databases">
        <title>Draft genome of the type strain Pseudomonas oceani DSM 100277 isolated from the deep water in Okinawa trough, northwestern Pacific Ocean.</title>
        <authorList>
            <person name="Gomila M."/>
            <person name="Mulet M."/>
            <person name="Garcia-Valdes E."/>
            <person name="Lalucat J."/>
        </authorList>
    </citation>
    <scope>NUCLEOTIDE SEQUENCE [LARGE SCALE GENOMIC DNA]</scope>
    <source>
        <strain evidence="4 5">DSM 100277</strain>
    </source>
</reference>
<dbReference type="EC" id="5.99.1.4" evidence="1"/>
<keyword evidence="5" id="KW-1185">Reference proteome</keyword>
<sequence>MEAVDVYWSFRSPYSYLSTPDMLALQRDYRIKVNLRVVLPIALRSPDILFAEQSAKRARYIVLDWARRAEFLGLPHGWPSPDPVVQDRQTLQVARDQPYIYRLSALGVEAQRRGLGCEFAAEVARLIWGGVAGWDQGSLLSDAVARAGLNLGELEAAIAEGSQLTEIEANQRALEKAGHWGVPTFVFRDEPFFGQDRVDTLRWRLDQAGLAG</sequence>
<dbReference type="EMBL" id="PPSK01000017">
    <property type="protein sequence ID" value="POB01855.1"/>
    <property type="molecule type" value="Genomic_DNA"/>
</dbReference>
<dbReference type="Gene3D" id="3.40.30.10">
    <property type="entry name" value="Glutaredoxin"/>
    <property type="match status" value="1"/>
</dbReference>
<dbReference type="OrthoDB" id="5244108at2"/>